<reference evidence="1 2" key="1">
    <citation type="journal article" date="2015" name="Int. J. Syst. Evol. Microbiol.">
        <title>Flavisolibacter ginsenosidimutans sp. nov., with ginsenoside-converting activity isolated from soil used for cultivating ginseng.</title>
        <authorList>
            <person name="Zhao Y."/>
            <person name="Liu Q."/>
            <person name="Kang M.S."/>
            <person name="Jin F."/>
            <person name="Yu H."/>
            <person name="Im W.T."/>
        </authorList>
    </citation>
    <scope>NUCLEOTIDE SEQUENCE [LARGE SCALE GENOMIC DNA]</scope>
    <source>
        <strain evidence="1 2">Gsoil 636</strain>
    </source>
</reference>
<sequence length="138" mass="15338">MVKARGYFMIPTPGTIAVDDSGNPLNASRDTVFTLYVETKSKTVKWERAWKNGRSFALIPSQINKEEIVGTAKKDNGKIVIAPGNSNTLWRLELADDQKKEKLPQAAQQGILLKGRSGNKPFYIVIKSLTELASPEYQ</sequence>
<evidence type="ECO:0000313" key="1">
    <source>
        <dbReference type="EMBL" id="QEC55349.1"/>
    </source>
</evidence>
<proteinExistence type="predicted"/>
<evidence type="ECO:0000313" key="2">
    <source>
        <dbReference type="Proteomes" id="UP000321204"/>
    </source>
</evidence>
<accession>A0A5B8UGW9</accession>
<dbReference type="KEGG" id="fgg:FSB75_05325"/>
<protein>
    <submittedName>
        <fullName evidence="1">Uncharacterized protein</fullName>
    </submittedName>
</protein>
<dbReference type="Proteomes" id="UP000321204">
    <property type="component" value="Chromosome"/>
</dbReference>
<name>A0A5B8UGW9_9BACT</name>
<keyword evidence="2" id="KW-1185">Reference proteome</keyword>
<dbReference type="EMBL" id="CP042433">
    <property type="protein sequence ID" value="QEC55349.1"/>
    <property type="molecule type" value="Genomic_DNA"/>
</dbReference>
<dbReference type="AlphaFoldDB" id="A0A5B8UGW9"/>
<dbReference type="OrthoDB" id="946109at68336"/>
<dbReference type="RefSeq" id="WP_146783856.1">
    <property type="nucleotide sequence ID" value="NZ_BAABIO010000002.1"/>
</dbReference>
<organism evidence="1 2">
    <name type="scientific">Flavisolibacter ginsenosidimutans</name>
    <dbReference type="NCBI Taxonomy" id="661481"/>
    <lineage>
        <taxon>Bacteria</taxon>
        <taxon>Pseudomonadati</taxon>
        <taxon>Bacteroidota</taxon>
        <taxon>Chitinophagia</taxon>
        <taxon>Chitinophagales</taxon>
        <taxon>Chitinophagaceae</taxon>
        <taxon>Flavisolibacter</taxon>
    </lineage>
</organism>
<gene>
    <name evidence="1" type="ORF">FSB75_05325</name>
</gene>